<dbReference type="GO" id="GO:0003700">
    <property type="term" value="F:DNA-binding transcription factor activity"/>
    <property type="evidence" value="ECO:0007669"/>
    <property type="project" value="InterPro"/>
</dbReference>
<evidence type="ECO:0000256" key="1">
    <source>
        <dbReference type="ARBA" id="ARBA00023125"/>
    </source>
</evidence>
<name>A0A852Y8A0_9MICO</name>
<evidence type="ECO:0000313" key="3">
    <source>
        <dbReference type="EMBL" id="NYG97610.1"/>
    </source>
</evidence>
<dbReference type="Pfam" id="PF13411">
    <property type="entry name" value="MerR_1"/>
    <property type="match status" value="1"/>
</dbReference>
<dbReference type="SUPFAM" id="SSF46955">
    <property type="entry name" value="Putative DNA-binding domain"/>
    <property type="match status" value="1"/>
</dbReference>
<comment type="caution">
    <text evidence="3">The sequence shown here is derived from an EMBL/GenBank/DDBJ whole genome shotgun (WGS) entry which is preliminary data.</text>
</comment>
<dbReference type="Gene3D" id="1.10.1660.10">
    <property type="match status" value="1"/>
</dbReference>
<reference evidence="3 4" key="1">
    <citation type="submission" date="2020-07" db="EMBL/GenBank/DDBJ databases">
        <title>Sequencing the genomes of 1000 actinobacteria strains.</title>
        <authorList>
            <person name="Klenk H.-P."/>
        </authorList>
    </citation>
    <scope>NUCLEOTIDE SEQUENCE [LARGE SCALE GENOMIC DNA]</scope>
    <source>
        <strain evidence="3 4">DSM 23141</strain>
    </source>
</reference>
<dbReference type="AlphaFoldDB" id="A0A852Y8A0"/>
<accession>A0A852Y8A0</accession>
<keyword evidence="4" id="KW-1185">Reference proteome</keyword>
<dbReference type="RefSeq" id="WP_179564398.1">
    <property type="nucleotide sequence ID" value="NZ_JACBZY010000001.1"/>
</dbReference>
<sequence>MKIKELSDLVGVAPRLLRYYEEQGLLLPQRAANGYRDYDDTMVLRVQQIRGLLGAGLTTEIIRDVLPCLSEAASCRYDDPAFVSRIAEERDRLRERVQLLSQNLEALDGYLDTVAKA</sequence>
<keyword evidence="1 3" id="KW-0238">DNA-binding</keyword>
<dbReference type="PROSITE" id="PS50937">
    <property type="entry name" value="HTH_MERR_2"/>
    <property type="match status" value="1"/>
</dbReference>
<dbReference type="InterPro" id="IPR009061">
    <property type="entry name" value="DNA-bd_dom_put_sf"/>
</dbReference>
<dbReference type="PANTHER" id="PTHR30204:SF93">
    <property type="entry name" value="HTH MERR-TYPE DOMAIN-CONTAINING PROTEIN"/>
    <property type="match status" value="1"/>
</dbReference>
<dbReference type="GO" id="GO:0003677">
    <property type="term" value="F:DNA binding"/>
    <property type="evidence" value="ECO:0007669"/>
    <property type="project" value="UniProtKB-KW"/>
</dbReference>
<gene>
    <name evidence="3" type="ORF">BJ979_000236</name>
</gene>
<dbReference type="InterPro" id="IPR000551">
    <property type="entry name" value="MerR-type_HTH_dom"/>
</dbReference>
<dbReference type="Proteomes" id="UP000553888">
    <property type="component" value="Unassembled WGS sequence"/>
</dbReference>
<proteinExistence type="predicted"/>
<dbReference type="PANTHER" id="PTHR30204">
    <property type="entry name" value="REDOX-CYCLING DRUG-SENSING TRANSCRIPTIONAL ACTIVATOR SOXR"/>
    <property type="match status" value="1"/>
</dbReference>
<dbReference type="SMART" id="SM00422">
    <property type="entry name" value="HTH_MERR"/>
    <property type="match status" value="1"/>
</dbReference>
<feature type="domain" description="HTH merR-type" evidence="2">
    <location>
        <begin position="1"/>
        <end position="68"/>
    </location>
</feature>
<dbReference type="EMBL" id="JACBZY010000001">
    <property type="protein sequence ID" value="NYG97610.1"/>
    <property type="molecule type" value="Genomic_DNA"/>
</dbReference>
<protein>
    <submittedName>
        <fullName evidence="3">DNA-binding transcriptional MerR regulator</fullName>
    </submittedName>
</protein>
<dbReference type="InterPro" id="IPR047057">
    <property type="entry name" value="MerR_fam"/>
</dbReference>
<evidence type="ECO:0000313" key="4">
    <source>
        <dbReference type="Proteomes" id="UP000553888"/>
    </source>
</evidence>
<evidence type="ECO:0000259" key="2">
    <source>
        <dbReference type="PROSITE" id="PS50937"/>
    </source>
</evidence>
<organism evidence="3 4">
    <name type="scientific">Schumannella luteola</name>
    <dbReference type="NCBI Taxonomy" id="472059"/>
    <lineage>
        <taxon>Bacteria</taxon>
        <taxon>Bacillati</taxon>
        <taxon>Actinomycetota</taxon>
        <taxon>Actinomycetes</taxon>
        <taxon>Micrococcales</taxon>
        <taxon>Microbacteriaceae</taxon>
        <taxon>Schumannella</taxon>
    </lineage>
</organism>